<feature type="binding site" evidence="14">
    <location>
        <position position="133"/>
    </location>
    <ligand>
        <name>sn-glycerol 3-phosphate</name>
        <dbReference type="ChEBI" id="CHEBI:57597"/>
    </ligand>
</feature>
<dbReference type="Pfam" id="PF07479">
    <property type="entry name" value="NAD_Gly3P_dh_C"/>
    <property type="match status" value="1"/>
</dbReference>
<dbReference type="UniPathway" id="UPA00940"/>
<feature type="binding site" evidence="17">
    <location>
        <position position="137"/>
    </location>
    <ligand>
        <name>NAD(+)</name>
        <dbReference type="ChEBI" id="CHEBI:57540"/>
    </ligand>
</feature>
<evidence type="ECO:0000259" key="20">
    <source>
        <dbReference type="Pfam" id="PF07479"/>
    </source>
</evidence>
<dbReference type="GO" id="GO:0046168">
    <property type="term" value="P:glycerol-3-phosphate catabolic process"/>
    <property type="evidence" value="ECO:0007669"/>
    <property type="project" value="InterPro"/>
</dbReference>
<evidence type="ECO:0000256" key="3">
    <source>
        <dbReference type="ARBA" id="ARBA00022741"/>
    </source>
</evidence>
<dbReference type="PRINTS" id="PR00077">
    <property type="entry name" value="GPDHDRGNASE"/>
</dbReference>
<comment type="subcellular location">
    <subcellularLocation>
        <location evidence="14">Cytoplasm</location>
    </subcellularLocation>
</comment>
<sequence length="329" mass="34234">MQTIGVLGGGAWGTALAAAATRAGRDTLLWAREAEVVASVNDSHENTLYLPDAVLDPALKATGNLADLGDRDAILLVAPAQHLRAMVRDLSQYIGGHVPLVICSKGIEVATGKLLSDAVAEECPGNPVAVLSGPTFAIEVARDMPCALTLAAADKTVGNQLVKALGQPTFRTYYNHDVVGAQIGGAIKNVLAIATGIVAGLGIGENARAAVITRGLAEIMRFGALYGAERETLMGLSGLGDLILTCSSTQSRNMSLGKAIGEGRTFADIMAERRSVAEGAHTVEIVHKIAVDKGLEMPITAAVYQILKEGQDVRTVTEALLARPFTSES</sequence>
<feature type="binding site" evidence="14">
    <location>
        <position position="188"/>
    </location>
    <ligand>
        <name>sn-glycerol 3-phosphate</name>
        <dbReference type="ChEBI" id="CHEBI:57597"/>
    </ligand>
</feature>
<feature type="domain" description="Glycerol-3-phosphate dehydrogenase NAD-dependent C-terminal" evidence="20">
    <location>
        <begin position="177"/>
        <end position="317"/>
    </location>
</feature>
<evidence type="ECO:0000256" key="14">
    <source>
        <dbReference type="HAMAP-Rule" id="MF_00394"/>
    </source>
</evidence>
<feature type="binding site" evidence="14">
    <location>
        <position position="253"/>
    </location>
    <ligand>
        <name>sn-glycerol 3-phosphate</name>
        <dbReference type="ChEBI" id="CHEBI:57597"/>
    </ligand>
</feature>
<keyword evidence="3 14" id="KW-0547">Nucleotide-binding</keyword>
<dbReference type="GO" id="GO:0005829">
    <property type="term" value="C:cytosol"/>
    <property type="evidence" value="ECO:0007669"/>
    <property type="project" value="TreeGrafter"/>
</dbReference>
<feature type="binding site" evidence="14">
    <location>
        <position position="49"/>
    </location>
    <ligand>
        <name>NADPH</name>
        <dbReference type="ChEBI" id="CHEBI:57783"/>
    </ligand>
</feature>
<gene>
    <name evidence="14" type="primary">gpsA</name>
    <name evidence="21" type="ORF">SAMN04488071_0083</name>
</gene>
<feature type="binding site" evidence="17">
    <location>
        <begin position="8"/>
        <end position="13"/>
    </location>
    <ligand>
        <name>NAD(+)</name>
        <dbReference type="ChEBI" id="CHEBI:57540"/>
    </ligand>
</feature>
<feature type="domain" description="Glycerol-3-phosphate dehydrogenase NAD-dependent N-terminal" evidence="19">
    <location>
        <begin position="4"/>
        <end position="156"/>
    </location>
</feature>
<dbReference type="InterPro" id="IPR006168">
    <property type="entry name" value="G3P_DH_NAD-dep"/>
</dbReference>
<dbReference type="GO" id="GO:0141152">
    <property type="term" value="F:glycerol-3-phosphate dehydrogenase (NAD+) activity"/>
    <property type="evidence" value="ECO:0007669"/>
    <property type="project" value="RHEA"/>
</dbReference>
<dbReference type="PANTHER" id="PTHR11728:SF1">
    <property type="entry name" value="GLYCEROL-3-PHOSPHATE DEHYDROGENASE [NAD(+)] 2, CHLOROPLASTIC"/>
    <property type="match status" value="1"/>
</dbReference>
<evidence type="ECO:0000256" key="7">
    <source>
        <dbReference type="ARBA" id="ARBA00023098"/>
    </source>
</evidence>
<dbReference type="Gene3D" id="1.10.1040.10">
    <property type="entry name" value="N-(1-d-carboxylethyl)-l-norvaline Dehydrogenase, domain 2"/>
    <property type="match status" value="1"/>
</dbReference>
<feature type="binding site" evidence="14">
    <location>
        <position position="276"/>
    </location>
    <ligand>
        <name>NADPH</name>
        <dbReference type="ChEBI" id="CHEBI:57783"/>
    </ligand>
</feature>
<dbReference type="EMBL" id="FNAK01000001">
    <property type="protein sequence ID" value="SDD23040.1"/>
    <property type="molecule type" value="Genomic_DNA"/>
</dbReference>
<dbReference type="GO" id="GO:0005975">
    <property type="term" value="P:carbohydrate metabolic process"/>
    <property type="evidence" value="ECO:0007669"/>
    <property type="project" value="InterPro"/>
</dbReference>
<dbReference type="InterPro" id="IPR008927">
    <property type="entry name" value="6-PGluconate_DH-like_C_sf"/>
</dbReference>
<evidence type="ECO:0000256" key="10">
    <source>
        <dbReference type="ARBA" id="ARBA00052716"/>
    </source>
</evidence>
<feature type="binding site" evidence="16">
    <location>
        <position position="105"/>
    </location>
    <ligand>
        <name>substrate</name>
    </ligand>
</feature>
<organism evidence="21 22">
    <name type="scientific">Kordiimonas lacus</name>
    <dbReference type="NCBI Taxonomy" id="637679"/>
    <lineage>
        <taxon>Bacteria</taxon>
        <taxon>Pseudomonadati</taxon>
        <taxon>Pseudomonadota</taxon>
        <taxon>Alphaproteobacteria</taxon>
        <taxon>Kordiimonadales</taxon>
        <taxon>Kordiimonadaceae</taxon>
        <taxon>Kordiimonas</taxon>
    </lineage>
</organism>
<dbReference type="GO" id="GO:0046167">
    <property type="term" value="P:glycerol-3-phosphate biosynthetic process"/>
    <property type="evidence" value="ECO:0007669"/>
    <property type="project" value="UniProtKB-UniRule"/>
</dbReference>
<feature type="binding site" evidence="17">
    <location>
        <position position="252"/>
    </location>
    <ligand>
        <name>NAD(+)</name>
        <dbReference type="ChEBI" id="CHEBI:57540"/>
    </ligand>
</feature>
<comment type="caution">
    <text evidence="14">Lacks conserved residue(s) required for the propagation of feature annotation.</text>
</comment>
<keyword evidence="6 14" id="KW-0520">NAD</keyword>
<evidence type="ECO:0000256" key="8">
    <source>
        <dbReference type="ARBA" id="ARBA00023209"/>
    </source>
</evidence>
<dbReference type="PROSITE" id="PS00957">
    <property type="entry name" value="NAD_G3PDH"/>
    <property type="match status" value="1"/>
</dbReference>
<keyword evidence="4 14" id="KW-0521">NADP</keyword>
<dbReference type="FunFam" id="1.10.1040.10:FF:000001">
    <property type="entry name" value="Glycerol-3-phosphate dehydrogenase [NAD(P)+]"/>
    <property type="match status" value="1"/>
</dbReference>
<feature type="binding site" evidence="14">
    <location>
        <position position="12"/>
    </location>
    <ligand>
        <name>NADPH</name>
        <dbReference type="ChEBI" id="CHEBI:57783"/>
    </ligand>
</feature>
<evidence type="ECO:0000256" key="9">
    <source>
        <dbReference type="ARBA" id="ARBA00023264"/>
    </source>
</evidence>
<proteinExistence type="inferred from homology"/>
<name>A0A1G6T1I4_9PROT</name>
<dbReference type="FunFam" id="3.40.50.720:FF:000019">
    <property type="entry name" value="Glycerol-3-phosphate dehydrogenase [NAD(P)+]"/>
    <property type="match status" value="1"/>
</dbReference>
<dbReference type="SUPFAM" id="SSF51735">
    <property type="entry name" value="NAD(P)-binding Rossmann-fold domains"/>
    <property type="match status" value="1"/>
</dbReference>
<keyword evidence="9 14" id="KW-1208">Phospholipid metabolism</keyword>
<dbReference type="GO" id="GO:0008654">
    <property type="term" value="P:phospholipid biosynthetic process"/>
    <property type="evidence" value="ECO:0007669"/>
    <property type="project" value="UniProtKB-KW"/>
</dbReference>
<dbReference type="Gene3D" id="3.40.50.720">
    <property type="entry name" value="NAD(P)-binding Rossmann-like Domain"/>
    <property type="match status" value="1"/>
</dbReference>
<dbReference type="Proteomes" id="UP000183685">
    <property type="component" value="Unassembled WGS sequence"/>
</dbReference>
<keyword evidence="2 14" id="KW-0444">Lipid biosynthesis</keyword>
<feature type="binding site" evidence="14">
    <location>
        <position position="32"/>
    </location>
    <ligand>
        <name>NADPH</name>
        <dbReference type="ChEBI" id="CHEBI:57783"/>
    </ligand>
</feature>
<feature type="binding site" evidence="14">
    <location>
        <position position="105"/>
    </location>
    <ligand>
        <name>NADPH</name>
        <dbReference type="ChEBI" id="CHEBI:57783"/>
    </ligand>
</feature>
<keyword evidence="22" id="KW-1185">Reference proteome</keyword>
<feature type="binding site" evidence="14">
    <location>
        <position position="105"/>
    </location>
    <ligand>
        <name>sn-glycerol 3-phosphate</name>
        <dbReference type="ChEBI" id="CHEBI:57597"/>
    </ligand>
</feature>
<evidence type="ECO:0000256" key="16">
    <source>
        <dbReference type="PIRSR" id="PIRSR000114-2"/>
    </source>
</evidence>
<dbReference type="HAMAP" id="MF_00394">
    <property type="entry name" value="NAD_Glyc3P_dehydrog"/>
    <property type="match status" value="1"/>
</dbReference>
<keyword evidence="5 14" id="KW-0560">Oxidoreductase</keyword>
<evidence type="ECO:0000256" key="15">
    <source>
        <dbReference type="PIRSR" id="PIRSR000114-1"/>
    </source>
</evidence>
<evidence type="ECO:0000259" key="19">
    <source>
        <dbReference type="Pfam" id="PF01210"/>
    </source>
</evidence>
<dbReference type="STRING" id="637679.GCA_001550055_00805"/>
<dbReference type="GO" id="GO:0051287">
    <property type="term" value="F:NAD binding"/>
    <property type="evidence" value="ECO:0007669"/>
    <property type="project" value="InterPro"/>
</dbReference>
<evidence type="ECO:0000256" key="17">
    <source>
        <dbReference type="PIRSR" id="PIRSR000114-3"/>
    </source>
</evidence>
<dbReference type="RefSeq" id="WP_068309075.1">
    <property type="nucleotide sequence ID" value="NZ_FNAK01000001.1"/>
</dbReference>
<feature type="binding site" evidence="14">
    <location>
        <position position="137"/>
    </location>
    <ligand>
        <name>NADPH</name>
        <dbReference type="ChEBI" id="CHEBI:57783"/>
    </ligand>
</feature>
<evidence type="ECO:0000256" key="11">
    <source>
        <dbReference type="ARBA" id="ARBA00066687"/>
    </source>
</evidence>
<feature type="binding site" evidence="14">
    <location>
        <position position="241"/>
    </location>
    <ligand>
        <name>sn-glycerol 3-phosphate</name>
        <dbReference type="ChEBI" id="CHEBI:57597"/>
    </ligand>
</feature>
<keyword evidence="14" id="KW-0963">Cytoplasm</keyword>
<dbReference type="EC" id="1.1.1.94" evidence="11 14"/>
<keyword evidence="7 14" id="KW-0443">Lipid metabolism</keyword>
<comment type="function">
    <text evidence="14">Catalyzes the reduction of the glycolytic intermediate dihydroxyacetone phosphate (DHAP) to sn-glycerol 3-phosphate (G3P), the key precursor for phospholipid synthesis.</text>
</comment>
<evidence type="ECO:0000313" key="21">
    <source>
        <dbReference type="EMBL" id="SDD23040.1"/>
    </source>
</evidence>
<accession>A0A1G6T1I4</accession>
<dbReference type="AlphaFoldDB" id="A0A1G6T1I4"/>
<feature type="binding site" evidence="14">
    <location>
        <position position="278"/>
    </location>
    <ligand>
        <name>NADPH</name>
        <dbReference type="ChEBI" id="CHEBI:57783"/>
    </ligand>
</feature>
<dbReference type="Pfam" id="PF01210">
    <property type="entry name" value="NAD_Gly3P_dh_N"/>
    <property type="match status" value="1"/>
</dbReference>
<evidence type="ECO:0000256" key="6">
    <source>
        <dbReference type="ARBA" id="ARBA00023027"/>
    </source>
</evidence>
<dbReference type="SUPFAM" id="SSF48179">
    <property type="entry name" value="6-phosphogluconate dehydrogenase C-terminal domain-like"/>
    <property type="match status" value="1"/>
</dbReference>
<dbReference type="InterPro" id="IPR036291">
    <property type="entry name" value="NAD(P)-bd_dom_sf"/>
</dbReference>
<reference evidence="21 22" key="1">
    <citation type="submission" date="2016-10" db="EMBL/GenBank/DDBJ databases">
        <authorList>
            <person name="de Groot N.N."/>
        </authorList>
    </citation>
    <scope>NUCLEOTIDE SEQUENCE [LARGE SCALE GENOMIC DNA]</scope>
    <source>
        <strain evidence="21 22">CGMCC 1.9109</strain>
    </source>
</reference>
<feature type="binding site" evidence="14">
    <location>
        <position position="135"/>
    </location>
    <ligand>
        <name>sn-glycerol 3-phosphate</name>
        <dbReference type="ChEBI" id="CHEBI:57597"/>
    </ligand>
</feature>
<feature type="binding site" evidence="14">
    <location>
        <position position="252"/>
    </location>
    <ligand>
        <name>sn-glycerol 3-phosphate</name>
        <dbReference type="ChEBI" id="CHEBI:57597"/>
    </ligand>
</feature>
<comment type="pathway">
    <text evidence="14">Membrane lipid metabolism; glycerophospholipid metabolism.</text>
</comment>
<evidence type="ECO:0000256" key="5">
    <source>
        <dbReference type="ARBA" id="ARBA00023002"/>
    </source>
</evidence>
<evidence type="ECO:0000256" key="13">
    <source>
        <dbReference type="ARBA" id="ARBA00080511"/>
    </source>
</evidence>
<dbReference type="GO" id="GO:0141153">
    <property type="term" value="F:glycerol-3-phosphate dehydrogenase (NADP+) activity"/>
    <property type="evidence" value="ECO:0007669"/>
    <property type="project" value="RHEA"/>
</dbReference>
<protein>
    <recommendedName>
        <fullName evidence="12 14">Glycerol-3-phosphate dehydrogenase [NAD(P)+]</fullName>
        <ecNumber evidence="11 14">1.1.1.94</ecNumber>
    </recommendedName>
    <alternativeName>
        <fullName evidence="14">NAD(P)(+)-dependent glycerol-3-phosphate dehydrogenase</fullName>
    </alternativeName>
    <alternativeName>
        <fullName evidence="13 14">NAD(P)H-dependent dihydroxyacetone-phosphate reductase</fullName>
    </alternativeName>
</protein>
<dbReference type="InterPro" id="IPR013328">
    <property type="entry name" value="6PGD_dom2"/>
</dbReference>
<dbReference type="GO" id="GO:0006650">
    <property type="term" value="P:glycerophospholipid metabolic process"/>
    <property type="evidence" value="ECO:0007669"/>
    <property type="project" value="UniProtKB-UniRule"/>
</dbReference>
<comment type="catalytic activity">
    <reaction evidence="14">
        <text>sn-glycerol 3-phosphate + NAD(+) = dihydroxyacetone phosphate + NADH + H(+)</text>
        <dbReference type="Rhea" id="RHEA:11092"/>
        <dbReference type="ChEBI" id="CHEBI:15378"/>
        <dbReference type="ChEBI" id="CHEBI:57540"/>
        <dbReference type="ChEBI" id="CHEBI:57597"/>
        <dbReference type="ChEBI" id="CHEBI:57642"/>
        <dbReference type="ChEBI" id="CHEBI:57945"/>
        <dbReference type="EC" id="1.1.1.94"/>
    </reaction>
</comment>
<comment type="similarity">
    <text evidence="1 14 18">Belongs to the NAD-dependent glycerol-3-phosphate dehydrogenase family.</text>
</comment>
<feature type="binding site" evidence="14">
    <location>
        <position position="251"/>
    </location>
    <ligand>
        <name>sn-glycerol 3-phosphate</name>
        <dbReference type="ChEBI" id="CHEBI:57597"/>
    </ligand>
</feature>
<feature type="binding site" evidence="16">
    <location>
        <begin position="252"/>
        <end position="253"/>
    </location>
    <ligand>
        <name>substrate</name>
    </ligand>
</feature>
<evidence type="ECO:0000256" key="2">
    <source>
        <dbReference type="ARBA" id="ARBA00022516"/>
    </source>
</evidence>
<evidence type="ECO:0000256" key="18">
    <source>
        <dbReference type="RuleBase" id="RU000437"/>
    </source>
</evidence>
<evidence type="ECO:0000256" key="1">
    <source>
        <dbReference type="ARBA" id="ARBA00011009"/>
    </source>
</evidence>
<comment type="catalytic activity">
    <reaction evidence="10">
        <text>sn-glycerol 3-phosphate + NADP(+) = dihydroxyacetone phosphate + NADPH + H(+)</text>
        <dbReference type="Rhea" id="RHEA:11096"/>
        <dbReference type="ChEBI" id="CHEBI:15378"/>
        <dbReference type="ChEBI" id="CHEBI:57597"/>
        <dbReference type="ChEBI" id="CHEBI:57642"/>
        <dbReference type="ChEBI" id="CHEBI:57783"/>
        <dbReference type="ChEBI" id="CHEBI:58349"/>
        <dbReference type="EC" id="1.1.1.94"/>
    </reaction>
    <physiologicalReaction direction="right-to-left" evidence="10">
        <dbReference type="Rhea" id="RHEA:11098"/>
    </physiologicalReaction>
</comment>
<keyword evidence="8 14" id="KW-0594">Phospholipid biosynthesis</keyword>
<feature type="active site" description="Proton acceptor" evidence="14 15">
    <location>
        <position position="188"/>
    </location>
</feature>
<dbReference type="PIRSF" id="PIRSF000114">
    <property type="entry name" value="Glycerol-3-P_dh"/>
    <property type="match status" value="1"/>
</dbReference>
<dbReference type="NCBIfam" id="NF000942">
    <property type="entry name" value="PRK00094.1-4"/>
    <property type="match status" value="1"/>
</dbReference>
<evidence type="ECO:0000256" key="12">
    <source>
        <dbReference type="ARBA" id="ARBA00069372"/>
    </source>
</evidence>
<dbReference type="OrthoDB" id="9812273at2"/>
<dbReference type="InterPro" id="IPR011128">
    <property type="entry name" value="G3P_DH_NAD-dep_N"/>
</dbReference>
<feature type="binding site" evidence="14">
    <location>
        <position position="252"/>
    </location>
    <ligand>
        <name>NADPH</name>
        <dbReference type="ChEBI" id="CHEBI:57783"/>
    </ligand>
</feature>
<dbReference type="NCBIfam" id="NF000940">
    <property type="entry name" value="PRK00094.1-2"/>
    <property type="match status" value="1"/>
</dbReference>
<dbReference type="InterPro" id="IPR006109">
    <property type="entry name" value="G3P_DH_NAD-dep_C"/>
</dbReference>
<evidence type="ECO:0000256" key="4">
    <source>
        <dbReference type="ARBA" id="ARBA00022857"/>
    </source>
</evidence>
<dbReference type="PANTHER" id="PTHR11728">
    <property type="entry name" value="GLYCEROL-3-PHOSPHATE DEHYDROGENASE"/>
    <property type="match status" value="1"/>
</dbReference>
<evidence type="ECO:0000313" key="22">
    <source>
        <dbReference type="Proteomes" id="UP000183685"/>
    </source>
</evidence>